<dbReference type="PANTHER" id="PTHR21404:SF3">
    <property type="entry name" value="SMALL RNA 2'-O-METHYLTRANSFERASE"/>
    <property type="match status" value="1"/>
</dbReference>
<keyword evidence="15" id="KW-1185">Reference proteome</keyword>
<keyword evidence="6" id="KW-0949">S-adenosyl-L-methionine</keyword>
<dbReference type="GO" id="GO:0003723">
    <property type="term" value="F:RNA binding"/>
    <property type="evidence" value="ECO:0007669"/>
    <property type="project" value="UniProtKB-KW"/>
</dbReference>
<keyword evidence="10" id="KW-0943">RNA-mediated gene silencing</keyword>
<dbReference type="PANTHER" id="PTHR21404">
    <property type="entry name" value="HEN1"/>
    <property type="match status" value="1"/>
</dbReference>
<name>A0A1H4EEQ1_9RHOB</name>
<comment type="cofactor">
    <cofactor evidence="1">
        <name>Mg(2+)</name>
        <dbReference type="ChEBI" id="CHEBI:18420"/>
    </cofactor>
</comment>
<evidence type="ECO:0000256" key="10">
    <source>
        <dbReference type="ARBA" id="ARBA00023158"/>
    </source>
</evidence>
<evidence type="ECO:0000256" key="9">
    <source>
        <dbReference type="ARBA" id="ARBA00022884"/>
    </source>
</evidence>
<evidence type="ECO:0000256" key="12">
    <source>
        <dbReference type="ARBA" id="ARBA00048418"/>
    </source>
</evidence>
<dbReference type="InterPro" id="IPR029063">
    <property type="entry name" value="SAM-dependent_MTases_sf"/>
</dbReference>
<dbReference type="AlphaFoldDB" id="A0A1H4EEQ1"/>
<gene>
    <name evidence="14" type="ORF">SAMN05444370_11372</name>
</gene>
<evidence type="ECO:0000256" key="8">
    <source>
        <dbReference type="ARBA" id="ARBA00022842"/>
    </source>
</evidence>
<dbReference type="EC" id="2.1.1.386" evidence="11"/>
<feature type="domain" description="Methyltransferase" evidence="13">
    <location>
        <begin position="25"/>
        <end position="126"/>
    </location>
</feature>
<dbReference type="GO" id="GO:0001510">
    <property type="term" value="P:RNA methylation"/>
    <property type="evidence" value="ECO:0007669"/>
    <property type="project" value="InterPro"/>
</dbReference>
<accession>A0A1H4EEQ1</accession>
<dbReference type="STRING" id="89524.SAMN05444370_11372"/>
<dbReference type="GO" id="GO:0031047">
    <property type="term" value="P:regulatory ncRNA-mediated gene silencing"/>
    <property type="evidence" value="ECO:0007669"/>
    <property type="project" value="UniProtKB-KW"/>
</dbReference>
<sequence length="220" mass="24323">MTTPLHAERLRVVRETVMRLQARTVLDLGCGDGDLIIELARLPGVERIEGVDVSRDALERLQARRAEAEVGAAPRGATVVLHHGQISALGPAFAGFDVATLVEVIEHVDPERLSTLERAVFRAARPRFVVMTTPNADFNDALGVPRGRFRHPGHRFEWGRQRFRSWCEGVASRTAYAVNCTDLGVRRAPMGAESQMALFSREAQVDGARPSLSRPPRWAL</sequence>
<keyword evidence="9" id="KW-0694">RNA-binding</keyword>
<comment type="catalytic activity">
    <reaction evidence="12">
        <text>small RNA 3'-end nucleotide + S-adenosyl-L-methionine = small RNA 3'-end 2'-O-methylnucleotide + S-adenosyl-L-homocysteine + H(+)</text>
        <dbReference type="Rhea" id="RHEA:37887"/>
        <dbReference type="Rhea" id="RHEA-COMP:10415"/>
        <dbReference type="Rhea" id="RHEA-COMP:10416"/>
        <dbReference type="ChEBI" id="CHEBI:15378"/>
        <dbReference type="ChEBI" id="CHEBI:57856"/>
        <dbReference type="ChEBI" id="CHEBI:59789"/>
        <dbReference type="ChEBI" id="CHEBI:74896"/>
        <dbReference type="ChEBI" id="CHEBI:74898"/>
        <dbReference type="EC" id="2.1.1.386"/>
    </reaction>
</comment>
<comment type="similarity">
    <text evidence="2">Belongs to the methyltransferase superfamily. HEN1 family.</text>
</comment>
<evidence type="ECO:0000313" key="14">
    <source>
        <dbReference type="EMBL" id="SEA83198.1"/>
    </source>
</evidence>
<evidence type="ECO:0000313" key="15">
    <source>
        <dbReference type="Proteomes" id="UP000198703"/>
    </source>
</evidence>
<dbReference type="Gene3D" id="3.40.50.150">
    <property type="entry name" value="Vaccinia Virus protein VP39"/>
    <property type="match status" value="1"/>
</dbReference>
<evidence type="ECO:0000256" key="5">
    <source>
        <dbReference type="ARBA" id="ARBA00022679"/>
    </source>
</evidence>
<dbReference type="RefSeq" id="WP_093255203.1">
    <property type="nucleotide sequence ID" value="NZ_FNQM01000013.1"/>
</dbReference>
<dbReference type="Pfam" id="PF13649">
    <property type="entry name" value="Methyltransf_25"/>
    <property type="match status" value="1"/>
</dbReference>
<dbReference type="GO" id="GO:0046872">
    <property type="term" value="F:metal ion binding"/>
    <property type="evidence" value="ECO:0007669"/>
    <property type="project" value="UniProtKB-KW"/>
</dbReference>
<dbReference type="InterPro" id="IPR026610">
    <property type="entry name" value="Hen1"/>
</dbReference>
<reference evidence="14 15" key="1">
    <citation type="submission" date="2016-10" db="EMBL/GenBank/DDBJ databases">
        <authorList>
            <person name="de Groot N.N."/>
        </authorList>
    </citation>
    <scope>NUCLEOTIDE SEQUENCE [LARGE SCALE GENOMIC DNA]</scope>
    <source>
        <strain evidence="14 15">DSM 15345</strain>
    </source>
</reference>
<dbReference type="GO" id="GO:0090486">
    <property type="term" value="F:small RNA 2'-O-methyltransferase activity"/>
    <property type="evidence" value="ECO:0007669"/>
    <property type="project" value="UniProtKB-EC"/>
</dbReference>
<dbReference type="EMBL" id="FNQM01000013">
    <property type="protein sequence ID" value="SEA83198.1"/>
    <property type="molecule type" value="Genomic_DNA"/>
</dbReference>
<keyword evidence="4 14" id="KW-0489">Methyltransferase</keyword>
<evidence type="ECO:0000256" key="6">
    <source>
        <dbReference type="ARBA" id="ARBA00022691"/>
    </source>
</evidence>
<evidence type="ECO:0000256" key="4">
    <source>
        <dbReference type="ARBA" id="ARBA00022603"/>
    </source>
</evidence>
<evidence type="ECO:0000256" key="2">
    <source>
        <dbReference type="ARBA" id="ARBA00009026"/>
    </source>
</evidence>
<evidence type="ECO:0000256" key="7">
    <source>
        <dbReference type="ARBA" id="ARBA00022723"/>
    </source>
</evidence>
<dbReference type="SUPFAM" id="SSF53335">
    <property type="entry name" value="S-adenosyl-L-methionine-dependent methyltransferases"/>
    <property type="match status" value="1"/>
</dbReference>
<keyword evidence="8" id="KW-0460">Magnesium</keyword>
<dbReference type="OrthoDB" id="626362at2"/>
<dbReference type="Proteomes" id="UP000198703">
    <property type="component" value="Unassembled WGS sequence"/>
</dbReference>
<dbReference type="CDD" id="cd02440">
    <property type="entry name" value="AdoMet_MTases"/>
    <property type="match status" value="1"/>
</dbReference>
<organism evidence="14 15">
    <name type="scientific">Rubrimonas cliftonensis</name>
    <dbReference type="NCBI Taxonomy" id="89524"/>
    <lineage>
        <taxon>Bacteria</taxon>
        <taxon>Pseudomonadati</taxon>
        <taxon>Pseudomonadota</taxon>
        <taxon>Alphaproteobacteria</taxon>
        <taxon>Rhodobacterales</taxon>
        <taxon>Paracoccaceae</taxon>
        <taxon>Rubrimonas</taxon>
    </lineage>
</organism>
<proteinExistence type="inferred from homology"/>
<keyword evidence="7" id="KW-0479">Metal-binding</keyword>
<evidence type="ECO:0000256" key="11">
    <source>
        <dbReference type="ARBA" id="ARBA00035025"/>
    </source>
</evidence>
<evidence type="ECO:0000256" key="3">
    <source>
        <dbReference type="ARBA" id="ARBA00021330"/>
    </source>
</evidence>
<protein>
    <recommendedName>
        <fullName evidence="3">Small RNA 2'-O-methyltransferase</fullName>
        <ecNumber evidence="11">2.1.1.386</ecNumber>
    </recommendedName>
</protein>
<keyword evidence="5 14" id="KW-0808">Transferase</keyword>
<dbReference type="InterPro" id="IPR041698">
    <property type="entry name" value="Methyltransf_25"/>
</dbReference>
<evidence type="ECO:0000256" key="1">
    <source>
        <dbReference type="ARBA" id="ARBA00001946"/>
    </source>
</evidence>
<evidence type="ECO:0000259" key="13">
    <source>
        <dbReference type="Pfam" id="PF13649"/>
    </source>
</evidence>